<name>A0A0V1H498_9BILA</name>
<keyword evidence="2" id="KW-1185">Reference proteome</keyword>
<protein>
    <submittedName>
        <fullName evidence="1">Uncharacterized protein</fullName>
    </submittedName>
</protein>
<organism evidence="1 2">
    <name type="scientific">Trichinella zimbabwensis</name>
    <dbReference type="NCBI Taxonomy" id="268475"/>
    <lineage>
        <taxon>Eukaryota</taxon>
        <taxon>Metazoa</taxon>
        <taxon>Ecdysozoa</taxon>
        <taxon>Nematoda</taxon>
        <taxon>Enoplea</taxon>
        <taxon>Dorylaimia</taxon>
        <taxon>Trichinellida</taxon>
        <taxon>Trichinellidae</taxon>
        <taxon>Trichinella</taxon>
    </lineage>
</organism>
<proteinExistence type="predicted"/>
<reference evidence="1 2" key="1">
    <citation type="submission" date="2015-01" db="EMBL/GenBank/DDBJ databases">
        <title>Evolution of Trichinella species and genotypes.</title>
        <authorList>
            <person name="Korhonen P.K."/>
            <person name="Edoardo P."/>
            <person name="Giuseppe L.R."/>
            <person name="Gasser R.B."/>
        </authorList>
    </citation>
    <scope>NUCLEOTIDE SEQUENCE [LARGE SCALE GENOMIC DNA]</scope>
    <source>
        <strain evidence="1">ISS1029</strain>
    </source>
</reference>
<comment type="caution">
    <text evidence="1">The sequence shown here is derived from an EMBL/GenBank/DDBJ whole genome shotgun (WGS) entry which is preliminary data.</text>
</comment>
<evidence type="ECO:0000313" key="2">
    <source>
        <dbReference type="Proteomes" id="UP000055024"/>
    </source>
</evidence>
<dbReference type="Proteomes" id="UP000055024">
    <property type="component" value="Unassembled WGS sequence"/>
</dbReference>
<accession>A0A0V1H498</accession>
<sequence>MTELGAKDNEFEILRRCVFTFVYVVSKQTYVSDQTYIRQQKFTDEKLSAAVFHMLMSTTTTTTTKSTCVERQDVHNCA</sequence>
<dbReference type="AlphaFoldDB" id="A0A0V1H498"/>
<evidence type="ECO:0000313" key="1">
    <source>
        <dbReference type="EMBL" id="KRZ05422.1"/>
    </source>
</evidence>
<dbReference type="EMBL" id="JYDP01000140">
    <property type="protein sequence ID" value="KRZ05422.1"/>
    <property type="molecule type" value="Genomic_DNA"/>
</dbReference>
<gene>
    <name evidence="1" type="ORF">T11_10171</name>
</gene>